<keyword evidence="2" id="KW-1185">Reference proteome</keyword>
<dbReference type="AlphaFoldDB" id="A0A517PSR4"/>
<gene>
    <name evidence="1" type="ORF">HG66A1_42220</name>
</gene>
<organism evidence="1 2">
    <name type="scientific">Gimesia chilikensis</name>
    <dbReference type="NCBI Taxonomy" id="2605989"/>
    <lineage>
        <taxon>Bacteria</taxon>
        <taxon>Pseudomonadati</taxon>
        <taxon>Planctomycetota</taxon>
        <taxon>Planctomycetia</taxon>
        <taxon>Planctomycetales</taxon>
        <taxon>Planctomycetaceae</taxon>
        <taxon>Gimesia</taxon>
    </lineage>
</organism>
<sequence length="81" mass="9438">MSITLVSKKIGRWTRPAPQTPTKGRTEQYLANAPYGARHKHCFCTFKSFFELRLVVSEEAVLDARASFWLYRFVAILNHDY</sequence>
<proteinExistence type="predicted"/>
<name>A0A517PSR4_9PLAN</name>
<evidence type="ECO:0000313" key="1">
    <source>
        <dbReference type="EMBL" id="QDT22414.1"/>
    </source>
</evidence>
<dbReference type="EMBL" id="CP036266">
    <property type="protein sequence ID" value="QDT22414.1"/>
    <property type="molecule type" value="Genomic_DNA"/>
</dbReference>
<reference evidence="1 2" key="1">
    <citation type="submission" date="2019-02" db="EMBL/GenBank/DDBJ databases">
        <title>Deep-cultivation of Planctomycetes and their phenomic and genomic characterization uncovers novel biology.</title>
        <authorList>
            <person name="Wiegand S."/>
            <person name="Jogler M."/>
            <person name="Boedeker C."/>
            <person name="Pinto D."/>
            <person name="Vollmers J."/>
            <person name="Rivas-Marin E."/>
            <person name="Kohn T."/>
            <person name="Peeters S.H."/>
            <person name="Heuer A."/>
            <person name="Rast P."/>
            <person name="Oberbeckmann S."/>
            <person name="Bunk B."/>
            <person name="Jeske O."/>
            <person name="Meyerdierks A."/>
            <person name="Storesund J.E."/>
            <person name="Kallscheuer N."/>
            <person name="Luecker S."/>
            <person name="Lage O.M."/>
            <person name="Pohl T."/>
            <person name="Merkel B.J."/>
            <person name="Hornburger P."/>
            <person name="Mueller R.-W."/>
            <person name="Bruemmer F."/>
            <person name="Labrenz M."/>
            <person name="Spormann A.M."/>
            <person name="Op den Camp H."/>
            <person name="Overmann J."/>
            <person name="Amann R."/>
            <person name="Jetten M.S.M."/>
            <person name="Mascher T."/>
            <person name="Medema M.H."/>
            <person name="Devos D.P."/>
            <person name="Kaster A.-K."/>
            <person name="Ovreas L."/>
            <person name="Rohde M."/>
            <person name="Galperin M.Y."/>
            <person name="Jogler C."/>
        </authorList>
    </citation>
    <scope>NUCLEOTIDE SEQUENCE [LARGE SCALE GENOMIC DNA]</scope>
    <source>
        <strain evidence="1 2">HG66A1</strain>
    </source>
</reference>
<dbReference type="Proteomes" id="UP000320421">
    <property type="component" value="Chromosome"/>
</dbReference>
<evidence type="ECO:0000313" key="2">
    <source>
        <dbReference type="Proteomes" id="UP000320421"/>
    </source>
</evidence>
<protein>
    <submittedName>
        <fullName evidence="1">Uncharacterized protein</fullName>
    </submittedName>
</protein>
<accession>A0A517PSR4</accession>